<dbReference type="AlphaFoldDB" id="A0A401PPD6"/>
<accession>A0A401PPD6</accession>
<proteinExistence type="predicted"/>
<dbReference type="OrthoDB" id="8886722at2759"/>
<sequence>MSTEILCFRMMGSSPKRVLSPGEPDLSKKRRLFAESYDEKLERRHENHLNLIGRNNITTCRRSPRERNVEQNSRQVQFLKRRNLTIDEEEIKQKPSKVTRHRVERRAETATYAAAATAAPEVGLKLSQQKSTAVSQMSPHFLSSNNDTPLANQHSHWGTKDPNVSFHISATVQCDTSIKKVSKRDKAIQVPSGTDSELMKKEASQQTDCGIAILDKVKKKASTVHTMHELLFQSILSQGDPTALGVSK</sequence>
<protein>
    <submittedName>
        <fullName evidence="1">Uncharacterized protein</fullName>
    </submittedName>
</protein>
<keyword evidence="2" id="KW-1185">Reference proteome</keyword>
<feature type="non-terminal residue" evidence="1">
    <location>
        <position position="248"/>
    </location>
</feature>
<dbReference type="EMBL" id="BFAA01012357">
    <property type="protein sequence ID" value="GCB74965.1"/>
    <property type="molecule type" value="Genomic_DNA"/>
</dbReference>
<organism evidence="1 2">
    <name type="scientific">Scyliorhinus torazame</name>
    <name type="common">Cloudy catshark</name>
    <name type="synonym">Catulus torazame</name>
    <dbReference type="NCBI Taxonomy" id="75743"/>
    <lineage>
        <taxon>Eukaryota</taxon>
        <taxon>Metazoa</taxon>
        <taxon>Chordata</taxon>
        <taxon>Craniata</taxon>
        <taxon>Vertebrata</taxon>
        <taxon>Chondrichthyes</taxon>
        <taxon>Elasmobranchii</taxon>
        <taxon>Galeomorphii</taxon>
        <taxon>Galeoidea</taxon>
        <taxon>Carcharhiniformes</taxon>
        <taxon>Scyliorhinidae</taxon>
        <taxon>Scyliorhinus</taxon>
    </lineage>
</organism>
<evidence type="ECO:0000313" key="1">
    <source>
        <dbReference type="EMBL" id="GCB74965.1"/>
    </source>
</evidence>
<dbReference type="STRING" id="75743.A0A401PPD6"/>
<dbReference type="OMA" id="NITTCRR"/>
<comment type="caution">
    <text evidence="1">The sequence shown here is derived from an EMBL/GenBank/DDBJ whole genome shotgun (WGS) entry which is preliminary data.</text>
</comment>
<gene>
    <name evidence="1" type="ORF">scyTo_0018143</name>
</gene>
<name>A0A401PPD6_SCYTO</name>
<reference evidence="1 2" key="1">
    <citation type="journal article" date="2018" name="Nat. Ecol. Evol.">
        <title>Shark genomes provide insights into elasmobranch evolution and the origin of vertebrates.</title>
        <authorList>
            <person name="Hara Y"/>
            <person name="Yamaguchi K"/>
            <person name="Onimaru K"/>
            <person name="Kadota M"/>
            <person name="Koyanagi M"/>
            <person name="Keeley SD"/>
            <person name="Tatsumi K"/>
            <person name="Tanaka K"/>
            <person name="Motone F"/>
            <person name="Kageyama Y"/>
            <person name="Nozu R"/>
            <person name="Adachi N"/>
            <person name="Nishimura O"/>
            <person name="Nakagawa R"/>
            <person name="Tanegashima C"/>
            <person name="Kiyatake I"/>
            <person name="Matsumoto R"/>
            <person name="Murakumo K"/>
            <person name="Nishida K"/>
            <person name="Terakita A"/>
            <person name="Kuratani S"/>
            <person name="Sato K"/>
            <person name="Hyodo S Kuraku.S."/>
        </authorList>
    </citation>
    <scope>NUCLEOTIDE SEQUENCE [LARGE SCALE GENOMIC DNA]</scope>
</reference>
<dbReference type="Proteomes" id="UP000288216">
    <property type="component" value="Unassembled WGS sequence"/>
</dbReference>
<evidence type="ECO:0000313" key="2">
    <source>
        <dbReference type="Proteomes" id="UP000288216"/>
    </source>
</evidence>